<dbReference type="EMBL" id="JAQQWM010000004">
    <property type="protein sequence ID" value="KAK8067628.1"/>
    <property type="molecule type" value="Genomic_DNA"/>
</dbReference>
<proteinExistence type="predicted"/>
<evidence type="ECO:0000256" key="1">
    <source>
        <dbReference type="SAM" id="SignalP"/>
    </source>
</evidence>
<sequence length="118" mass="12493">MKFLFALSIASSLMPSVFAECCNRRDKEDCGDGTLGTPCCPYGSCNIFCCACAGGCRPGGLMGLAQSETLIAPFDTEVTAQAFEQADKGAKGAKGAKGYASLDDYLEHMQVKKEESQK</sequence>
<organism evidence="2 3">
    <name type="scientific">Apiospora saccharicola</name>
    <dbReference type="NCBI Taxonomy" id="335842"/>
    <lineage>
        <taxon>Eukaryota</taxon>
        <taxon>Fungi</taxon>
        <taxon>Dikarya</taxon>
        <taxon>Ascomycota</taxon>
        <taxon>Pezizomycotina</taxon>
        <taxon>Sordariomycetes</taxon>
        <taxon>Xylariomycetidae</taxon>
        <taxon>Amphisphaeriales</taxon>
        <taxon>Apiosporaceae</taxon>
        <taxon>Apiospora</taxon>
    </lineage>
</organism>
<evidence type="ECO:0000313" key="2">
    <source>
        <dbReference type="EMBL" id="KAK8067628.1"/>
    </source>
</evidence>
<keyword evidence="3" id="KW-1185">Reference proteome</keyword>
<name>A0ABR1V8X8_9PEZI</name>
<gene>
    <name evidence="2" type="ORF">PG996_006740</name>
</gene>
<accession>A0ABR1V8X8</accession>
<feature type="signal peptide" evidence="1">
    <location>
        <begin position="1"/>
        <end position="19"/>
    </location>
</feature>
<protein>
    <submittedName>
        <fullName evidence="2">Uncharacterized protein</fullName>
    </submittedName>
</protein>
<comment type="caution">
    <text evidence="2">The sequence shown here is derived from an EMBL/GenBank/DDBJ whole genome shotgun (WGS) entry which is preliminary data.</text>
</comment>
<feature type="chain" id="PRO_5046264807" evidence="1">
    <location>
        <begin position="20"/>
        <end position="118"/>
    </location>
</feature>
<dbReference type="Proteomes" id="UP001446871">
    <property type="component" value="Unassembled WGS sequence"/>
</dbReference>
<evidence type="ECO:0000313" key="3">
    <source>
        <dbReference type="Proteomes" id="UP001446871"/>
    </source>
</evidence>
<dbReference type="Gene3D" id="3.30.70.2800">
    <property type="match status" value="1"/>
</dbReference>
<reference evidence="2 3" key="1">
    <citation type="submission" date="2023-01" db="EMBL/GenBank/DDBJ databases">
        <title>Analysis of 21 Apiospora genomes using comparative genomics revels a genus with tremendous synthesis potential of carbohydrate active enzymes and secondary metabolites.</title>
        <authorList>
            <person name="Sorensen T."/>
        </authorList>
    </citation>
    <scope>NUCLEOTIDE SEQUENCE [LARGE SCALE GENOMIC DNA]</scope>
    <source>
        <strain evidence="2 3">CBS 83171</strain>
    </source>
</reference>
<keyword evidence="1" id="KW-0732">Signal</keyword>